<dbReference type="eggNOG" id="COG1246">
    <property type="taxonomic scope" value="Bacteria"/>
</dbReference>
<evidence type="ECO:0000259" key="1">
    <source>
        <dbReference type="PROSITE" id="PS51186"/>
    </source>
</evidence>
<dbReference type="Proteomes" id="UP000001218">
    <property type="component" value="Unassembled WGS sequence"/>
</dbReference>
<dbReference type="Gene3D" id="3.40.630.30">
    <property type="match status" value="1"/>
</dbReference>
<dbReference type="InterPro" id="IPR000182">
    <property type="entry name" value="GNAT_dom"/>
</dbReference>
<dbReference type="SUPFAM" id="SSF55729">
    <property type="entry name" value="Acyl-CoA N-acyltransferases (Nat)"/>
    <property type="match status" value="1"/>
</dbReference>
<dbReference type="AlphaFoldDB" id="K5Z6D9"/>
<protein>
    <recommendedName>
        <fullName evidence="1">N-acetyltransferase domain-containing protein</fullName>
    </recommendedName>
</protein>
<dbReference type="GO" id="GO:0016747">
    <property type="term" value="F:acyltransferase activity, transferring groups other than amino-acyl groups"/>
    <property type="evidence" value="ECO:0007669"/>
    <property type="project" value="InterPro"/>
</dbReference>
<proteinExistence type="predicted"/>
<dbReference type="Pfam" id="PF00583">
    <property type="entry name" value="Acetyltransf_1"/>
    <property type="match status" value="1"/>
</dbReference>
<dbReference type="InterPro" id="IPR016181">
    <property type="entry name" value="Acyl_CoA_acyltransferase"/>
</dbReference>
<dbReference type="RefSeq" id="WP_008158210.1">
    <property type="nucleotide sequence ID" value="NZ_JH976467.1"/>
</dbReference>
<organism evidence="2 3">
    <name type="scientific">Parabacteroides johnsonii CL02T12C29</name>
    <dbReference type="NCBI Taxonomy" id="999419"/>
    <lineage>
        <taxon>Bacteria</taxon>
        <taxon>Pseudomonadati</taxon>
        <taxon>Bacteroidota</taxon>
        <taxon>Bacteroidia</taxon>
        <taxon>Bacteroidales</taxon>
        <taxon>Tannerellaceae</taxon>
        <taxon>Parabacteroides</taxon>
    </lineage>
</organism>
<evidence type="ECO:0000313" key="3">
    <source>
        <dbReference type="Proteomes" id="UP000001218"/>
    </source>
</evidence>
<accession>K5Z6D9</accession>
<dbReference type="CDD" id="cd04301">
    <property type="entry name" value="NAT_SF"/>
    <property type="match status" value="1"/>
</dbReference>
<dbReference type="OrthoDB" id="5419426at2"/>
<evidence type="ECO:0000313" key="2">
    <source>
        <dbReference type="EMBL" id="EKN06660.1"/>
    </source>
</evidence>
<sequence length="150" mass="17610">MKIKSIRQSPEYLEHAISYFQDKWATEESAPVYEDCLRNCINAGNPLPQWYLLIDKKQIIGCAGLITNDFNSRMDLYPWLAALYIEENKRGYNLGHLLINHAIADTKSFGFKTLNLCTDHIGYYEKFGFKFEGYCYHPWGEKTRIYQIHL</sequence>
<gene>
    <name evidence="2" type="ORF">HMPREF1077_03266</name>
</gene>
<dbReference type="HOGENOM" id="CLU_117112_1_0_10"/>
<name>K5Z6D9_9BACT</name>
<reference evidence="2 3" key="1">
    <citation type="submission" date="2012-02" db="EMBL/GenBank/DDBJ databases">
        <title>The Genome Sequence of Parabacteroides johnsonii CL02T12C29.</title>
        <authorList>
            <consortium name="The Broad Institute Genome Sequencing Platform"/>
            <person name="Earl A."/>
            <person name="Ward D."/>
            <person name="Feldgarden M."/>
            <person name="Gevers D."/>
            <person name="Zitomersky N.L."/>
            <person name="Coyne M.J."/>
            <person name="Comstock L.E."/>
            <person name="Young S.K."/>
            <person name="Zeng Q."/>
            <person name="Gargeya S."/>
            <person name="Fitzgerald M."/>
            <person name="Haas B."/>
            <person name="Abouelleil A."/>
            <person name="Alvarado L."/>
            <person name="Arachchi H.M."/>
            <person name="Berlin A."/>
            <person name="Chapman S.B."/>
            <person name="Gearin G."/>
            <person name="Goldberg J."/>
            <person name="Griggs A."/>
            <person name="Gujja S."/>
            <person name="Hansen M."/>
            <person name="Heiman D."/>
            <person name="Howarth C."/>
            <person name="Larimer J."/>
            <person name="Lui A."/>
            <person name="MacDonald P.J.P."/>
            <person name="McCowen C."/>
            <person name="Montmayeur A."/>
            <person name="Murphy C."/>
            <person name="Neiman D."/>
            <person name="Pearson M."/>
            <person name="Priest M."/>
            <person name="Roberts A."/>
            <person name="Saif S."/>
            <person name="Shea T."/>
            <person name="Sisk P."/>
            <person name="Stolte C."/>
            <person name="Sykes S."/>
            <person name="Wortman J."/>
            <person name="Nusbaum C."/>
            <person name="Birren B."/>
        </authorList>
    </citation>
    <scope>NUCLEOTIDE SEQUENCE [LARGE SCALE GENOMIC DNA]</scope>
    <source>
        <strain evidence="2 3">CL02T12C29</strain>
    </source>
</reference>
<comment type="caution">
    <text evidence="2">The sequence shown here is derived from an EMBL/GenBank/DDBJ whole genome shotgun (WGS) entry which is preliminary data.</text>
</comment>
<dbReference type="PROSITE" id="PS51186">
    <property type="entry name" value="GNAT"/>
    <property type="match status" value="1"/>
</dbReference>
<dbReference type="EMBL" id="AGZP01000029">
    <property type="protein sequence ID" value="EKN06660.1"/>
    <property type="molecule type" value="Genomic_DNA"/>
</dbReference>
<feature type="domain" description="N-acetyltransferase" evidence="1">
    <location>
        <begin position="1"/>
        <end position="150"/>
    </location>
</feature>